<name>A0A653BWG4_CALMS</name>
<gene>
    <name evidence="2" type="ORF">CALMAC_LOCUS4314</name>
</gene>
<dbReference type="Proteomes" id="UP000410492">
    <property type="component" value="Unassembled WGS sequence"/>
</dbReference>
<keyword evidence="3" id="KW-1185">Reference proteome</keyword>
<dbReference type="OrthoDB" id="1893551at2759"/>
<evidence type="ECO:0000313" key="2">
    <source>
        <dbReference type="EMBL" id="VEN39985.1"/>
    </source>
</evidence>
<proteinExistence type="predicted"/>
<feature type="compositionally biased region" description="Polar residues" evidence="1">
    <location>
        <begin position="46"/>
        <end position="55"/>
    </location>
</feature>
<accession>A0A653BWG4</accession>
<reference evidence="2 3" key="1">
    <citation type="submission" date="2019-01" db="EMBL/GenBank/DDBJ databases">
        <authorList>
            <person name="Sayadi A."/>
        </authorList>
    </citation>
    <scope>NUCLEOTIDE SEQUENCE [LARGE SCALE GENOMIC DNA]</scope>
</reference>
<evidence type="ECO:0000313" key="3">
    <source>
        <dbReference type="Proteomes" id="UP000410492"/>
    </source>
</evidence>
<dbReference type="EMBL" id="CAACVG010006226">
    <property type="protein sequence ID" value="VEN39985.1"/>
    <property type="molecule type" value="Genomic_DNA"/>
</dbReference>
<sequence length="178" mass="19967">MYLKLLKLKLVLGTSRVIILLLGASFNDSFDFPQLNSPPRPVGNIALNSKSPPQKTDSKHKLVRLSQKQRKRLSSESTAQSPPAQEPVKNPWKAIPDITDSVTPKKSTINDIISDEKKQKENLVKITSKLLVFTQMEDKAIEELHKFYNTENIAEEIISIERVNIGAVAAPVWVPKTK</sequence>
<protein>
    <submittedName>
        <fullName evidence="2">Uncharacterized protein</fullName>
    </submittedName>
</protein>
<feature type="region of interest" description="Disordered" evidence="1">
    <location>
        <begin position="41"/>
        <end position="100"/>
    </location>
</feature>
<evidence type="ECO:0000256" key="1">
    <source>
        <dbReference type="SAM" id="MobiDB-lite"/>
    </source>
</evidence>
<feature type="compositionally biased region" description="Basic residues" evidence="1">
    <location>
        <begin position="61"/>
        <end position="72"/>
    </location>
</feature>
<organism evidence="2 3">
    <name type="scientific">Callosobruchus maculatus</name>
    <name type="common">Southern cowpea weevil</name>
    <name type="synonym">Pulse bruchid</name>
    <dbReference type="NCBI Taxonomy" id="64391"/>
    <lineage>
        <taxon>Eukaryota</taxon>
        <taxon>Metazoa</taxon>
        <taxon>Ecdysozoa</taxon>
        <taxon>Arthropoda</taxon>
        <taxon>Hexapoda</taxon>
        <taxon>Insecta</taxon>
        <taxon>Pterygota</taxon>
        <taxon>Neoptera</taxon>
        <taxon>Endopterygota</taxon>
        <taxon>Coleoptera</taxon>
        <taxon>Polyphaga</taxon>
        <taxon>Cucujiformia</taxon>
        <taxon>Chrysomeloidea</taxon>
        <taxon>Chrysomelidae</taxon>
        <taxon>Bruchinae</taxon>
        <taxon>Bruchini</taxon>
        <taxon>Callosobruchus</taxon>
    </lineage>
</organism>
<dbReference type="AlphaFoldDB" id="A0A653BWG4"/>